<name>A0ABD3FM54_9STRA</name>
<sequence>MIRPALTVPYLQVILMGGNIMTYTNPKLWTCLKFSTCSYWHRTDIVYWYRLGSKQYGIFYESDKCVSGGLYHYVSDLSNPDDGVRMLSQNQPIRSMTLGESSNKFSQPTITYVDNCPSEETLQFLNESNVLITYNTSGELDGGGGLSSNWNGELL</sequence>
<evidence type="ECO:0000313" key="2">
    <source>
        <dbReference type="Proteomes" id="UP001632037"/>
    </source>
</evidence>
<dbReference type="AlphaFoldDB" id="A0ABD3FM54"/>
<accession>A0ABD3FM54</accession>
<dbReference type="Proteomes" id="UP001632037">
    <property type="component" value="Unassembled WGS sequence"/>
</dbReference>
<evidence type="ECO:0000313" key="1">
    <source>
        <dbReference type="EMBL" id="KAL3666952.1"/>
    </source>
</evidence>
<gene>
    <name evidence="1" type="ORF">V7S43_007899</name>
</gene>
<organism evidence="1 2">
    <name type="scientific">Phytophthora oleae</name>
    <dbReference type="NCBI Taxonomy" id="2107226"/>
    <lineage>
        <taxon>Eukaryota</taxon>
        <taxon>Sar</taxon>
        <taxon>Stramenopiles</taxon>
        <taxon>Oomycota</taxon>
        <taxon>Peronosporomycetes</taxon>
        <taxon>Peronosporales</taxon>
        <taxon>Peronosporaceae</taxon>
        <taxon>Phytophthora</taxon>
    </lineage>
</organism>
<protein>
    <submittedName>
        <fullName evidence="1">Uncharacterized protein</fullName>
    </submittedName>
</protein>
<dbReference type="EMBL" id="JBIMZQ010000015">
    <property type="protein sequence ID" value="KAL3666952.1"/>
    <property type="molecule type" value="Genomic_DNA"/>
</dbReference>
<keyword evidence="2" id="KW-1185">Reference proteome</keyword>
<comment type="caution">
    <text evidence="1">The sequence shown here is derived from an EMBL/GenBank/DDBJ whole genome shotgun (WGS) entry which is preliminary data.</text>
</comment>
<proteinExistence type="predicted"/>
<reference evidence="1 2" key="1">
    <citation type="submission" date="2024-09" db="EMBL/GenBank/DDBJ databases">
        <title>Genome sequencing and assembly of Phytophthora oleae, isolate VK10A, causative agent of rot of olive drupes.</title>
        <authorList>
            <person name="Conti Taguali S."/>
            <person name="Riolo M."/>
            <person name="La Spada F."/>
            <person name="Cacciola S.O."/>
            <person name="Dionisio G."/>
        </authorList>
    </citation>
    <scope>NUCLEOTIDE SEQUENCE [LARGE SCALE GENOMIC DNA]</scope>
    <source>
        <strain evidence="1 2">VK10A</strain>
    </source>
</reference>